<gene>
    <name evidence="1" type="ORF">Pint_36269</name>
</gene>
<protein>
    <submittedName>
        <fullName evidence="1">Uncharacterized protein</fullName>
    </submittedName>
</protein>
<dbReference type="EMBL" id="CM047744">
    <property type="protein sequence ID" value="KAJ0027501.1"/>
    <property type="molecule type" value="Genomic_DNA"/>
</dbReference>
<proteinExistence type="predicted"/>
<sequence length="526" mass="60280">MKLLSSRTILEGINFQLRLRNASRISSYSTATRNLTTEWRSSNPYSNSMRDLFRRISPLGDPTVSIVPLLDRWVQEGRTVEKEQLQLFITELRSFRRFAHALQISMWMTDKRYLQLTAGDVAIRLDLISKVHGVEQAENYFNNIPKQLRRFSAYTALLNCYANAKSVEKAEATMQEMGDLGLFARTPLMYNSMLYLYYQTGNYEKLDSLMREMEEKGIGYDKKTFCIRLSAYAAASDVEGIDKIVNLMESNPTVLVGWETYANAASGYAKAGFLDKSLQMLKKSEGLISGKSRFKAAKAYDFLLTQYATAGQKDEVLRLWEIYKKNITVYNTGYISVISSLLKFDDLENAEKIFEEWESQSLSYDFRIPNFLIGSYCRKGLLHKAESLISKAKLKGEKPDWKTWFYMATGYLKNNQTVEAVEAMKEALVVCRNKWKPSKECLAVSLKFLKDGLDDMEGVEKFINLLREKDIISEDLQEKWLNNVQNGKLNFDALSNFYGDALIDDAEALSAHEVDNDDSVKEQETC</sequence>
<comment type="caution">
    <text evidence="1">The sequence shown here is derived from an EMBL/GenBank/DDBJ whole genome shotgun (WGS) entry which is preliminary data.</text>
</comment>
<name>A0ACC0XZG7_9ROSI</name>
<accession>A0ACC0XZG7</accession>
<evidence type="ECO:0000313" key="1">
    <source>
        <dbReference type="EMBL" id="KAJ0027501.1"/>
    </source>
</evidence>
<keyword evidence="2" id="KW-1185">Reference proteome</keyword>
<reference evidence="2" key="1">
    <citation type="journal article" date="2023" name="G3 (Bethesda)">
        <title>Genome assembly and association tests identify interacting loci associated with vigor, precocity, and sex in interspecific pistachio rootstocks.</title>
        <authorList>
            <person name="Palmer W."/>
            <person name="Jacygrad E."/>
            <person name="Sagayaradj S."/>
            <person name="Cavanaugh K."/>
            <person name="Han R."/>
            <person name="Bertier L."/>
            <person name="Beede B."/>
            <person name="Kafkas S."/>
            <person name="Golino D."/>
            <person name="Preece J."/>
            <person name="Michelmore R."/>
        </authorList>
    </citation>
    <scope>NUCLEOTIDE SEQUENCE [LARGE SCALE GENOMIC DNA]</scope>
</reference>
<evidence type="ECO:0000313" key="2">
    <source>
        <dbReference type="Proteomes" id="UP001163603"/>
    </source>
</evidence>
<organism evidence="1 2">
    <name type="scientific">Pistacia integerrima</name>
    <dbReference type="NCBI Taxonomy" id="434235"/>
    <lineage>
        <taxon>Eukaryota</taxon>
        <taxon>Viridiplantae</taxon>
        <taxon>Streptophyta</taxon>
        <taxon>Embryophyta</taxon>
        <taxon>Tracheophyta</taxon>
        <taxon>Spermatophyta</taxon>
        <taxon>Magnoliopsida</taxon>
        <taxon>eudicotyledons</taxon>
        <taxon>Gunneridae</taxon>
        <taxon>Pentapetalae</taxon>
        <taxon>rosids</taxon>
        <taxon>malvids</taxon>
        <taxon>Sapindales</taxon>
        <taxon>Anacardiaceae</taxon>
        <taxon>Pistacia</taxon>
    </lineage>
</organism>
<dbReference type="Proteomes" id="UP001163603">
    <property type="component" value="Chromosome 9"/>
</dbReference>